<evidence type="ECO:0000313" key="3">
    <source>
        <dbReference type="Proteomes" id="UP000054683"/>
    </source>
</evidence>
<evidence type="ECO:0000313" key="2">
    <source>
        <dbReference type="EMBL" id="SAL19607.1"/>
    </source>
</evidence>
<dbReference type="RefSeq" id="WP_062083213.1">
    <property type="nucleotide sequence ID" value="NZ_FCOK02000005.1"/>
</dbReference>
<feature type="domain" description="Metallo-beta-lactamase" evidence="1">
    <location>
        <begin position="38"/>
        <end position="224"/>
    </location>
</feature>
<gene>
    <name evidence="2" type="ORF">AWB69_01233</name>
</gene>
<dbReference type="InterPro" id="IPR050855">
    <property type="entry name" value="NDM-1-like"/>
</dbReference>
<dbReference type="InterPro" id="IPR036866">
    <property type="entry name" value="RibonucZ/Hydroxyglut_hydro"/>
</dbReference>
<dbReference type="PANTHER" id="PTHR42951:SF14">
    <property type="entry name" value="METALLO-BETA-LACTAMASE SUPERFAMILY PROTEIN"/>
    <property type="match status" value="1"/>
</dbReference>
<dbReference type="InterPro" id="IPR001279">
    <property type="entry name" value="Metallo-B-lactamas"/>
</dbReference>
<dbReference type="AlphaFoldDB" id="A0A158FIS4"/>
<name>A0A158FIS4_9BURK</name>
<dbReference type="SMART" id="SM00849">
    <property type="entry name" value="Lactamase_B"/>
    <property type="match status" value="1"/>
</dbReference>
<dbReference type="OrthoDB" id="5293495at2"/>
<accession>A0A158FIS4</accession>
<evidence type="ECO:0000259" key="1">
    <source>
        <dbReference type="SMART" id="SM00849"/>
    </source>
</evidence>
<dbReference type="SUPFAM" id="SSF56281">
    <property type="entry name" value="Metallo-hydrolase/oxidoreductase"/>
    <property type="match status" value="1"/>
</dbReference>
<organism evidence="2 3">
    <name type="scientific">Caballeronia udeis</name>
    <dbReference type="NCBI Taxonomy" id="1232866"/>
    <lineage>
        <taxon>Bacteria</taxon>
        <taxon>Pseudomonadati</taxon>
        <taxon>Pseudomonadota</taxon>
        <taxon>Betaproteobacteria</taxon>
        <taxon>Burkholderiales</taxon>
        <taxon>Burkholderiaceae</taxon>
        <taxon>Caballeronia</taxon>
    </lineage>
</organism>
<reference evidence="2 3" key="1">
    <citation type="submission" date="2016-01" db="EMBL/GenBank/DDBJ databases">
        <authorList>
            <person name="Oliw E.H."/>
        </authorList>
    </citation>
    <scope>NUCLEOTIDE SEQUENCE [LARGE SCALE GENOMIC DNA]</scope>
    <source>
        <strain evidence="2">LMG 27134</strain>
    </source>
</reference>
<dbReference type="Gene3D" id="3.60.15.10">
    <property type="entry name" value="Ribonuclease Z/Hydroxyacylglutathione hydrolase-like"/>
    <property type="match status" value="1"/>
</dbReference>
<dbReference type="EMBL" id="FCOK02000005">
    <property type="protein sequence ID" value="SAL19607.1"/>
    <property type="molecule type" value="Genomic_DNA"/>
</dbReference>
<sequence length="291" mass="32356">MTETSESNQPLQWKLFIRRRASATQGTPPGKDELKWVANTTTLIHGERDALLVDTFLSEAQTGELADWIAASGKRLRTIYITHAHPDHFFGLKLLRDRFPEARAIAPAQVVDAMQAALAPEAVERWRRRFPGHIPPDLISAERLGDATFDLEGHKIVPIDIGHTDTDHTTCLHVPSIGLVIAGDAIYNGTHPYLAESDRRGLRDWLAAIDKIEALNPRAVVVGHGPIEPDNAVRHIQETRKYIEDFIRLDNETHTALELYDRMLSLYPDLINPGSLWGGAHAAKASRSADA</sequence>
<protein>
    <submittedName>
        <fullName evidence="2">Metallo-beta-lactamase family protein</fullName>
    </submittedName>
</protein>
<proteinExistence type="predicted"/>
<dbReference type="Proteomes" id="UP000054683">
    <property type="component" value="Unassembled WGS sequence"/>
</dbReference>
<dbReference type="PANTHER" id="PTHR42951">
    <property type="entry name" value="METALLO-BETA-LACTAMASE DOMAIN-CONTAINING"/>
    <property type="match status" value="1"/>
</dbReference>
<dbReference type="CDD" id="cd07739">
    <property type="entry name" value="metallo-hydrolase-like_MBL-fold"/>
    <property type="match status" value="1"/>
</dbReference>
<dbReference type="Pfam" id="PF00753">
    <property type="entry name" value="Lactamase_B"/>
    <property type="match status" value="1"/>
</dbReference>